<dbReference type="GO" id="GO:0005739">
    <property type="term" value="C:mitochondrion"/>
    <property type="evidence" value="ECO:0007669"/>
    <property type="project" value="TreeGrafter"/>
</dbReference>
<name>A0A9P1CQV5_9DINO</name>
<gene>
    <name evidence="2" type="ORF">C1SCF055_LOCUS22553</name>
</gene>
<dbReference type="AlphaFoldDB" id="A0A9P1CQV5"/>
<keyword evidence="1" id="KW-0812">Transmembrane</keyword>
<evidence type="ECO:0000313" key="2">
    <source>
        <dbReference type="EMBL" id="CAI3996045.1"/>
    </source>
</evidence>
<proteinExistence type="predicted"/>
<evidence type="ECO:0000313" key="3">
    <source>
        <dbReference type="EMBL" id="CAL1149420.1"/>
    </source>
</evidence>
<accession>A0A9P1CQV5</accession>
<dbReference type="Proteomes" id="UP001152797">
    <property type="component" value="Unassembled WGS sequence"/>
</dbReference>
<reference evidence="3" key="2">
    <citation type="submission" date="2024-04" db="EMBL/GenBank/DDBJ databases">
        <authorList>
            <person name="Chen Y."/>
            <person name="Shah S."/>
            <person name="Dougan E. K."/>
            <person name="Thang M."/>
            <person name="Chan C."/>
        </authorList>
    </citation>
    <scope>NUCLEOTIDE SEQUENCE [LARGE SCALE GENOMIC DNA]</scope>
</reference>
<keyword evidence="5" id="KW-1185">Reference proteome</keyword>
<dbReference type="InterPro" id="IPR018881">
    <property type="entry name" value="C2orf69_mit"/>
</dbReference>
<dbReference type="OrthoDB" id="419333at2759"/>
<dbReference type="PANTHER" id="PTHR31296">
    <property type="entry name" value="UPF0565 PROTEIN C2ORF69"/>
    <property type="match status" value="1"/>
</dbReference>
<evidence type="ECO:0000313" key="5">
    <source>
        <dbReference type="Proteomes" id="UP001152797"/>
    </source>
</evidence>
<comment type="caution">
    <text evidence="2">The sequence shown here is derived from an EMBL/GenBank/DDBJ whole genome shotgun (WGS) entry which is preliminary data.</text>
</comment>
<sequence length="526" mass="58066">MSKVKTIKATGADGQVNTLDVILRKAKSGSMVFFPGDISTGREEMKADEEAKEWLEWSTEGIGQLLARRFQCLNIILVRPARMRQGHSCFDHFLTTNLNGDPRDGEYDSEGSASLHLLMLLEDLTVQMGIPKSDFLSSLHLVGFSKGAVVLNQLLAEFGADSALEESPPFRLLSITRTIEWLDPGISDGNCVFLTDEDLLRMAASRFRTCHPITGLYVVLSPFQLALDSYEFDYPEDEEACTSEELGLDLLQSVMQEENMPLEVEYCCFNREPTMHTHFRVLKEFNIQHILRSVSEGEGGGQNQNKKVFKESRSIRHTITMTLSRTLCDLACYLAACFQRCGGSMCTDPEQMDLAKAFEGAEDDGSDGSLRLLQVARIASSTLPRNEKSHLQVESSNSTATAMTLPMSWLQETMRAATSGTVPPLLILVGLALALGVMILLLLQRLDSQKISNRRGILRAFCDGERVYGTSKSTRSLPEDYAQLFETRTFASKNGKWSYPGMGASFTPGPKAATAELLVSKCAGTA</sequence>
<feature type="transmembrane region" description="Helical" evidence="1">
    <location>
        <begin position="425"/>
        <end position="443"/>
    </location>
</feature>
<keyword evidence="1" id="KW-0472">Membrane</keyword>
<protein>
    <submittedName>
        <fullName evidence="4">Mitochondrial protein C2orf69 homolog</fullName>
    </submittedName>
</protein>
<dbReference type="Pfam" id="PF10561">
    <property type="entry name" value="C2orf69"/>
    <property type="match status" value="2"/>
</dbReference>
<keyword evidence="1" id="KW-1133">Transmembrane helix</keyword>
<dbReference type="EMBL" id="CAMXCT010002149">
    <property type="protein sequence ID" value="CAI3996045.1"/>
    <property type="molecule type" value="Genomic_DNA"/>
</dbReference>
<evidence type="ECO:0000256" key="1">
    <source>
        <dbReference type="SAM" id="Phobius"/>
    </source>
</evidence>
<dbReference type="EMBL" id="CAMXCT030002149">
    <property type="protein sequence ID" value="CAL4783357.1"/>
    <property type="molecule type" value="Genomic_DNA"/>
</dbReference>
<reference evidence="2" key="1">
    <citation type="submission" date="2022-10" db="EMBL/GenBank/DDBJ databases">
        <authorList>
            <person name="Chen Y."/>
            <person name="Dougan E. K."/>
            <person name="Chan C."/>
            <person name="Rhodes N."/>
            <person name="Thang M."/>
        </authorList>
    </citation>
    <scope>NUCLEOTIDE SEQUENCE</scope>
</reference>
<dbReference type="PANTHER" id="PTHR31296:SF1">
    <property type="entry name" value="MITOCHONDRIAL PROTEIN C2ORF69"/>
    <property type="match status" value="1"/>
</dbReference>
<organism evidence="2">
    <name type="scientific">Cladocopium goreaui</name>
    <dbReference type="NCBI Taxonomy" id="2562237"/>
    <lineage>
        <taxon>Eukaryota</taxon>
        <taxon>Sar</taxon>
        <taxon>Alveolata</taxon>
        <taxon>Dinophyceae</taxon>
        <taxon>Suessiales</taxon>
        <taxon>Symbiodiniaceae</taxon>
        <taxon>Cladocopium</taxon>
    </lineage>
</organism>
<dbReference type="EMBL" id="CAMXCT020002149">
    <property type="protein sequence ID" value="CAL1149420.1"/>
    <property type="molecule type" value="Genomic_DNA"/>
</dbReference>
<evidence type="ECO:0000313" key="4">
    <source>
        <dbReference type="EMBL" id="CAL4783357.1"/>
    </source>
</evidence>